<keyword evidence="1" id="KW-0472">Membrane</keyword>
<dbReference type="EMBL" id="VFMN01000001">
    <property type="protein sequence ID" value="TQJ09602.1"/>
    <property type="molecule type" value="Genomic_DNA"/>
</dbReference>
<reference evidence="2 3" key="1">
    <citation type="submission" date="2019-06" db="EMBL/GenBank/DDBJ databases">
        <title>Sequencing the genomes of 1000 actinobacteria strains.</title>
        <authorList>
            <person name="Klenk H.-P."/>
        </authorList>
    </citation>
    <scope>NUCLEOTIDE SEQUENCE [LARGE SCALE GENOMIC DNA]</scope>
    <source>
        <strain evidence="2 3">DSM 18607</strain>
    </source>
</reference>
<feature type="transmembrane region" description="Helical" evidence="1">
    <location>
        <begin position="47"/>
        <end position="67"/>
    </location>
</feature>
<sequence length="68" mass="7222">MPVPTPTSRKVVALMALLHTPHTNDDRAPRLRGPVSYDETQGDVGASLFLGGLVVLALLGGLIWLGLF</sequence>
<dbReference type="AlphaFoldDB" id="A0A542E2P3"/>
<keyword evidence="1" id="KW-0812">Transmembrane</keyword>
<accession>A0A542E2P3</accession>
<organism evidence="2 3">
    <name type="scientific">Lapillicoccus jejuensis</name>
    <dbReference type="NCBI Taxonomy" id="402171"/>
    <lineage>
        <taxon>Bacteria</taxon>
        <taxon>Bacillati</taxon>
        <taxon>Actinomycetota</taxon>
        <taxon>Actinomycetes</taxon>
        <taxon>Micrococcales</taxon>
        <taxon>Intrasporangiaceae</taxon>
        <taxon>Lapillicoccus</taxon>
    </lineage>
</organism>
<dbReference type="RefSeq" id="WP_141848944.1">
    <property type="nucleotide sequence ID" value="NZ_BAAAPR010000009.1"/>
</dbReference>
<keyword evidence="1" id="KW-1133">Transmembrane helix</keyword>
<name>A0A542E2P3_9MICO</name>
<gene>
    <name evidence="2" type="ORF">FB458_2714</name>
</gene>
<protein>
    <submittedName>
        <fullName evidence="2">Uncharacterized protein</fullName>
    </submittedName>
</protein>
<comment type="caution">
    <text evidence="2">The sequence shown here is derived from an EMBL/GenBank/DDBJ whole genome shotgun (WGS) entry which is preliminary data.</text>
</comment>
<proteinExistence type="predicted"/>
<evidence type="ECO:0000313" key="3">
    <source>
        <dbReference type="Proteomes" id="UP000317893"/>
    </source>
</evidence>
<dbReference type="Proteomes" id="UP000317893">
    <property type="component" value="Unassembled WGS sequence"/>
</dbReference>
<evidence type="ECO:0000256" key="1">
    <source>
        <dbReference type="SAM" id="Phobius"/>
    </source>
</evidence>
<keyword evidence="3" id="KW-1185">Reference proteome</keyword>
<evidence type="ECO:0000313" key="2">
    <source>
        <dbReference type="EMBL" id="TQJ09602.1"/>
    </source>
</evidence>